<dbReference type="InterPro" id="IPR036909">
    <property type="entry name" value="Cyt_c-like_dom_sf"/>
</dbReference>
<dbReference type="GO" id="GO:0009055">
    <property type="term" value="F:electron transfer activity"/>
    <property type="evidence" value="ECO:0007669"/>
    <property type="project" value="InterPro"/>
</dbReference>
<evidence type="ECO:0000313" key="7">
    <source>
        <dbReference type="Proteomes" id="UP001143545"/>
    </source>
</evidence>
<evidence type="ECO:0000256" key="4">
    <source>
        <dbReference type="PROSITE-ProRule" id="PRU00433"/>
    </source>
</evidence>
<protein>
    <recommendedName>
        <fullName evidence="5">Cytochrome c domain-containing protein</fullName>
    </recommendedName>
</protein>
<evidence type="ECO:0000256" key="2">
    <source>
        <dbReference type="ARBA" id="ARBA00022723"/>
    </source>
</evidence>
<evidence type="ECO:0000256" key="3">
    <source>
        <dbReference type="ARBA" id="ARBA00023004"/>
    </source>
</evidence>
<keyword evidence="2 4" id="KW-0479">Metal-binding</keyword>
<dbReference type="GO" id="GO:0020037">
    <property type="term" value="F:heme binding"/>
    <property type="evidence" value="ECO:0007669"/>
    <property type="project" value="InterPro"/>
</dbReference>
<dbReference type="Pfam" id="PF00034">
    <property type="entry name" value="Cytochrom_C"/>
    <property type="match status" value="1"/>
</dbReference>
<evidence type="ECO:0000259" key="5">
    <source>
        <dbReference type="PROSITE" id="PS51007"/>
    </source>
</evidence>
<dbReference type="GO" id="GO:0046872">
    <property type="term" value="F:metal ion binding"/>
    <property type="evidence" value="ECO:0007669"/>
    <property type="project" value="UniProtKB-KW"/>
</dbReference>
<feature type="domain" description="Cytochrome c" evidence="5">
    <location>
        <begin position="80"/>
        <end position="169"/>
    </location>
</feature>
<organism evidence="6 7">
    <name type="scientific">Neptunitalea chrysea</name>
    <dbReference type="NCBI Taxonomy" id="1647581"/>
    <lineage>
        <taxon>Bacteria</taxon>
        <taxon>Pseudomonadati</taxon>
        <taxon>Bacteroidota</taxon>
        <taxon>Flavobacteriia</taxon>
        <taxon>Flavobacteriales</taxon>
        <taxon>Flavobacteriaceae</taxon>
        <taxon>Neptunitalea</taxon>
    </lineage>
</organism>
<keyword evidence="3 4" id="KW-0408">Iron</keyword>
<dbReference type="EMBL" id="BRVP01000017">
    <property type="protein sequence ID" value="GLB53381.1"/>
    <property type="molecule type" value="Genomic_DNA"/>
</dbReference>
<dbReference type="SUPFAM" id="SSF46626">
    <property type="entry name" value="Cytochrome c"/>
    <property type="match status" value="1"/>
</dbReference>
<accession>A0A9W6B6E9</accession>
<dbReference type="InterPro" id="IPR009056">
    <property type="entry name" value="Cyt_c-like_dom"/>
</dbReference>
<keyword evidence="1 4" id="KW-0349">Heme</keyword>
<proteinExistence type="predicted"/>
<evidence type="ECO:0000256" key="1">
    <source>
        <dbReference type="ARBA" id="ARBA00022617"/>
    </source>
</evidence>
<dbReference type="Gene3D" id="1.10.760.10">
    <property type="entry name" value="Cytochrome c-like domain"/>
    <property type="match status" value="1"/>
</dbReference>
<evidence type="ECO:0000313" key="6">
    <source>
        <dbReference type="EMBL" id="GLB53381.1"/>
    </source>
</evidence>
<name>A0A9W6B6E9_9FLAO</name>
<reference evidence="6" key="1">
    <citation type="submission" date="2022-07" db="EMBL/GenBank/DDBJ databases">
        <title>Taxonomy of Novel Oxalotrophic and Methylotrophic Bacteria.</title>
        <authorList>
            <person name="Sahin N."/>
            <person name="Tani A."/>
        </authorList>
    </citation>
    <scope>NUCLEOTIDE SEQUENCE</scope>
    <source>
        <strain evidence="6">AM327</strain>
    </source>
</reference>
<dbReference type="Proteomes" id="UP001143545">
    <property type="component" value="Unassembled WGS sequence"/>
</dbReference>
<sequence length="169" mass="18935">MKINSMSQLKYVFIVALALCFVQCNTPDKKEKKGFKYEHKKQEQKSKKEEKEAVIVPVDLNNKGIGPVTALTFPAGIDTGLAEKGKAIYMEKCTACHMATKKLVGPALKGVYDVRSPEWVMNMIINPIEMLKKDPIAKALQEECNGAVMIDQRISQEDARSIAEYLRTL</sequence>
<gene>
    <name evidence="6" type="ORF">NBRC110019_24220</name>
</gene>
<dbReference type="AlphaFoldDB" id="A0A9W6B6E9"/>
<keyword evidence="7" id="KW-1185">Reference proteome</keyword>
<comment type="caution">
    <text evidence="6">The sequence shown here is derived from an EMBL/GenBank/DDBJ whole genome shotgun (WGS) entry which is preliminary data.</text>
</comment>
<dbReference type="PROSITE" id="PS51007">
    <property type="entry name" value="CYTC"/>
    <property type="match status" value="1"/>
</dbReference>